<dbReference type="Pfam" id="PF01960">
    <property type="entry name" value="ArgJ"/>
    <property type="match status" value="1"/>
</dbReference>
<dbReference type="EC" id="2.3.1.1" evidence="10"/>
<proteinExistence type="inferred from homology"/>
<dbReference type="NCBIfam" id="TIGR00120">
    <property type="entry name" value="ArgJ"/>
    <property type="match status" value="1"/>
</dbReference>
<keyword evidence="6 10" id="KW-0808">Transferase</keyword>
<feature type="active site" description="Nucleophile" evidence="10">
    <location>
        <position position="202"/>
    </location>
</feature>
<comment type="catalytic activity">
    <reaction evidence="10">
        <text>L-glutamate + acetyl-CoA = N-acetyl-L-glutamate + CoA + H(+)</text>
        <dbReference type="Rhea" id="RHEA:24292"/>
        <dbReference type="ChEBI" id="CHEBI:15378"/>
        <dbReference type="ChEBI" id="CHEBI:29985"/>
        <dbReference type="ChEBI" id="CHEBI:44337"/>
        <dbReference type="ChEBI" id="CHEBI:57287"/>
        <dbReference type="ChEBI" id="CHEBI:57288"/>
        <dbReference type="EC" id="2.3.1.1"/>
    </reaction>
</comment>
<dbReference type="GO" id="GO:0005737">
    <property type="term" value="C:cytoplasm"/>
    <property type="evidence" value="ECO:0007669"/>
    <property type="project" value="UniProtKB-SubCell"/>
</dbReference>
<dbReference type="InterPro" id="IPR042195">
    <property type="entry name" value="ArgJ_beta_C"/>
</dbReference>
<evidence type="ECO:0000256" key="1">
    <source>
        <dbReference type="ARBA" id="ARBA00006774"/>
    </source>
</evidence>
<dbReference type="GO" id="GO:0006526">
    <property type="term" value="P:L-arginine biosynthetic process"/>
    <property type="evidence" value="ECO:0007669"/>
    <property type="project" value="UniProtKB-UniRule"/>
</dbReference>
<comment type="catalytic activity">
    <reaction evidence="10">
        <text>N(2)-acetyl-L-ornithine + L-glutamate = N-acetyl-L-glutamate + L-ornithine</text>
        <dbReference type="Rhea" id="RHEA:15349"/>
        <dbReference type="ChEBI" id="CHEBI:29985"/>
        <dbReference type="ChEBI" id="CHEBI:44337"/>
        <dbReference type="ChEBI" id="CHEBI:46911"/>
        <dbReference type="ChEBI" id="CHEBI:57805"/>
        <dbReference type="EC" id="2.3.1.35"/>
    </reaction>
</comment>
<comment type="similarity">
    <text evidence="1 10">Belongs to the ArgJ family.</text>
</comment>
<dbReference type="UniPathway" id="UPA00068">
    <property type="reaction ID" value="UER00106"/>
</dbReference>
<evidence type="ECO:0000256" key="2">
    <source>
        <dbReference type="ARBA" id="ARBA00011475"/>
    </source>
</evidence>
<feature type="chain" id="PRO_5023401751" description="Arginine biosynthesis bifunctional protein ArgJ alpha chain" evidence="10">
    <location>
        <begin position="1"/>
        <end position="201"/>
    </location>
</feature>
<comment type="pathway">
    <text evidence="10">Amino-acid biosynthesis; L-arginine biosynthesis; L-ornithine and N-acetyl-L-glutamate from L-glutamate and N(2)-acetyl-L-ornithine (cyclic): step 1/1.</text>
</comment>
<feature type="binding site" evidence="10">
    <location>
        <position position="191"/>
    </location>
    <ligand>
        <name>substrate</name>
    </ligand>
</feature>
<dbReference type="GO" id="GO:0004358">
    <property type="term" value="F:L-glutamate N-acetyltransferase activity, acting on acetyl-L-ornithine as donor"/>
    <property type="evidence" value="ECO:0007669"/>
    <property type="project" value="UniProtKB-UniRule"/>
</dbReference>
<evidence type="ECO:0000256" key="4">
    <source>
        <dbReference type="ARBA" id="ARBA00022571"/>
    </source>
</evidence>
<evidence type="ECO:0000256" key="3">
    <source>
        <dbReference type="ARBA" id="ARBA00022490"/>
    </source>
</evidence>
<evidence type="ECO:0000256" key="8">
    <source>
        <dbReference type="ARBA" id="ARBA00023268"/>
    </source>
</evidence>
<feature type="site" description="Involved in the stabilization of negative charge on the oxyanion by the formation of the oxyanion hole" evidence="10">
    <location>
        <position position="125"/>
    </location>
</feature>
<name>A0A1Y5P9I9_9MYCO</name>
<feature type="site" description="Involved in the stabilization of negative charge on the oxyanion by the formation of the oxyanion hole" evidence="10">
    <location>
        <position position="126"/>
    </location>
</feature>
<evidence type="ECO:0000256" key="9">
    <source>
        <dbReference type="ARBA" id="ARBA00023315"/>
    </source>
</evidence>
<accession>A0A1Y5P9I9</accession>
<organism evidence="11">
    <name type="scientific">uncultured Mycobacterium sp</name>
    <dbReference type="NCBI Taxonomy" id="171292"/>
    <lineage>
        <taxon>Bacteria</taxon>
        <taxon>Bacillati</taxon>
        <taxon>Actinomycetota</taxon>
        <taxon>Actinomycetes</taxon>
        <taxon>Mycobacteriales</taxon>
        <taxon>Mycobacteriaceae</taxon>
        <taxon>Mycobacterium</taxon>
        <taxon>environmental samples</taxon>
    </lineage>
</organism>
<dbReference type="SUPFAM" id="SSF56266">
    <property type="entry name" value="DmpA/ArgJ-like"/>
    <property type="match status" value="1"/>
</dbReference>
<dbReference type="PANTHER" id="PTHR23100">
    <property type="entry name" value="ARGININE BIOSYNTHESIS BIFUNCTIONAL PROTEIN ARGJ"/>
    <property type="match status" value="1"/>
</dbReference>
<keyword evidence="5 10" id="KW-0028">Amino-acid biosynthesis</keyword>
<dbReference type="GO" id="GO:0004042">
    <property type="term" value="F:L-glutamate N-acetyltransferase activity"/>
    <property type="evidence" value="ECO:0007669"/>
    <property type="project" value="UniProtKB-UniRule"/>
</dbReference>
<sequence>MTLAEPKLVRSQGVTAPAGFRATGVAAGIKKSGALDLALVFNEGPDYAAAGVFTRNQVKAAPVLWSQQVLTTGRLRAVLLNSGGANACTGSAGFQDTHATAEAVAAALSDWGTETGPVEVAVCSTGLIGDRLPLAKVLAGVTEIVHELGGGLTGGDEAARAIMTTDTVPKQVALHHSIESGENWTVGGMAKGAGMLAPSLATMLVVLTTDAVADADALDTALRRATAKTFDRLDVDGSCSTNDTVLLLASGASEIAPSQEDLDAAVLRVCDDLCAQLQADAEGVTKRIAITVTGAPSDDDAVVAARIIARDSLVKTALFGSDPNWGRVLAAVGMVPFEIEAQRITVSFNGFPVCVDGAGAPGARDVDLAGADIDVTVDLKLGDGHATIRTTDLSHAYVEENSAYSS</sequence>
<dbReference type="CDD" id="cd02152">
    <property type="entry name" value="OAT"/>
    <property type="match status" value="1"/>
</dbReference>
<dbReference type="InterPro" id="IPR002813">
    <property type="entry name" value="Arg_biosynth_ArgJ"/>
</dbReference>
<feature type="binding site" evidence="10">
    <location>
        <position position="164"/>
    </location>
    <ligand>
        <name>substrate</name>
    </ligand>
</feature>
<gene>
    <name evidence="10 11" type="primary">argJ</name>
    <name evidence="11" type="ORF">MHPYR_220041</name>
</gene>
<evidence type="ECO:0000256" key="7">
    <source>
        <dbReference type="ARBA" id="ARBA00022813"/>
    </source>
</evidence>
<evidence type="ECO:0000256" key="6">
    <source>
        <dbReference type="ARBA" id="ARBA00022679"/>
    </source>
</evidence>
<feature type="binding site" evidence="10">
    <location>
        <position position="406"/>
    </location>
    <ligand>
        <name>substrate</name>
    </ligand>
</feature>
<keyword evidence="9 10" id="KW-0012">Acyltransferase</keyword>
<evidence type="ECO:0000256" key="10">
    <source>
        <dbReference type="HAMAP-Rule" id="MF_01106"/>
    </source>
</evidence>
<dbReference type="HAMAP" id="MF_01106">
    <property type="entry name" value="ArgJ"/>
    <property type="match status" value="1"/>
</dbReference>
<feature type="binding site" evidence="10">
    <location>
        <position position="202"/>
    </location>
    <ligand>
        <name>substrate</name>
    </ligand>
</feature>
<protein>
    <recommendedName>
        <fullName evidence="10">Arginine biosynthesis bifunctional protein ArgJ</fullName>
    </recommendedName>
    <domain>
        <recommendedName>
            <fullName evidence="10">Glutamate N-acetyltransferase</fullName>
            <ecNumber evidence="10">2.3.1.35</ecNumber>
        </recommendedName>
        <alternativeName>
            <fullName evidence="10">Ornithine acetyltransferase</fullName>
            <shortName evidence="10">OATase</shortName>
        </alternativeName>
        <alternativeName>
            <fullName evidence="10">Ornithine transacetylase</fullName>
        </alternativeName>
    </domain>
    <domain>
        <recommendedName>
            <fullName evidence="10">Amino-acid acetyltransferase</fullName>
            <ecNumber evidence="10">2.3.1.1</ecNumber>
        </recommendedName>
        <alternativeName>
            <fullName evidence="10">N-acetylglutamate synthase</fullName>
            <shortName evidence="10">AGSase</shortName>
        </alternativeName>
    </domain>
    <component>
        <recommendedName>
            <fullName evidence="10">Arginine biosynthesis bifunctional protein ArgJ alpha chain</fullName>
        </recommendedName>
    </component>
    <component>
        <recommendedName>
            <fullName evidence="10">Arginine biosynthesis bifunctional protein ArgJ beta chain</fullName>
        </recommendedName>
    </component>
</protein>
<feature type="site" description="Cleavage; by autolysis" evidence="10">
    <location>
        <begin position="201"/>
        <end position="202"/>
    </location>
</feature>
<reference evidence="11" key="1">
    <citation type="submission" date="2016-03" db="EMBL/GenBank/DDBJ databases">
        <authorList>
            <person name="Ploux O."/>
        </authorList>
    </citation>
    <scope>NUCLEOTIDE SEQUENCE</scope>
    <source>
        <strain evidence="11">UC10</strain>
    </source>
</reference>
<feature type="chain" id="PRO_5023401750" description="Arginine biosynthesis bifunctional protein ArgJ beta chain" evidence="10">
    <location>
        <begin position="202"/>
        <end position="406"/>
    </location>
</feature>
<dbReference type="Gene3D" id="3.30.2330.10">
    <property type="entry name" value="arginine biosynthesis bifunctional protein suprefamily"/>
    <property type="match status" value="1"/>
</dbReference>
<comment type="function">
    <text evidence="10">Catalyzes two activities which are involved in the cyclic version of arginine biosynthesis: the synthesis of N-acetylglutamate from glutamate and acetyl-CoA as the acetyl donor, and of ornithine by transacetylation between N(2)-acetylornithine and glutamate.</text>
</comment>
<dbReference type="EMBL" id="FLQS01000015">
    <property type="protein sequence ID" value="SBS75366.1"/>
    <property type="molecule type" value="Genomic_DNA"/>
</dbReference>
<dbReference type="EC" id="2.3.1.35" evidence="10"/>
<keyword evidence="3 10" id="KW-0963">Cytoplasm</keyword>
<keyword evidence="4 10" id="KW-0055">Arginine biosynthesis</keyword>
<dbReference type="NCBIfam" id="NF003802">
    <property type="entry name" value="PRK05388.1"/>
    <property type="match status" value="1"/>
</dbReference>
<dbReference type="AlphaFoldDB" id="A0A1Y5P9I9"/>
<feature type="binding site" evidence="10">
    <location>
        <position position="282"/>
    </location>
    <ligand>
        <name>substrate</name>
    </ligand>
</feature>
<evidence type="ECO:0000256" key="5">
    <source>
        <dbReference type="ARBA" id="ARBA00022605"/>
    </source>
</evidence>
<dbReference type="PANTHER" id="PTHR23100:SF0">
    <property type="entry name" value="ARGININE BIOSYNTHESIS BIFUNCTIONAL PROTEIN ARGJ, MITOCHONDRIAL"/>
    <property type="match status" value="1"/>
</dbReference>
<comment type="subunit">
    <text evidence="2 10">Heterotetramer of two alpha and two beta chains.</text>
</comment>
<comment type="subcellular location">
    <subcellularLocation>
        <location evidence="10">Cytoplasm</location>
    </subcellularLocation>
</comment>
<dbReference type="Gene3D" id="3.10.20.340">
    <property type="entry name" value="ArgJ beta chain, C-terminal domain"/>
    <property type="match status" value="1"/>
</dbReference>
<keyword evidence="8 10" id="KW-0511">Multifunctional enzyme</keyword>
<evidence type="ECO:0000313" key="11">
    <source>
        <dbReference type="EMBL" id="SBS75366.1"/>
    </source>
</evidence>
<dbReference type="InterPro" id="IPR016117">
    <property type="entry name" value="ArgJ-like_dom_sf"/>
</dbReference>
<comment type="pathway">
    <text evidence="10">Amino-acid biosynthesis; L-arginine biosynthesis; N(2)-acetyl-L-ornithine from L-glutamate: step 1/4.</text>
</comment>
<dbReference type="Gene3D" id="3.60.70.12">
    <property type="entry name" value="L-amino peptidase D-ALA esterase/amidase"/>
    <property type="match status" value="1"/>
</dbReference>
<dbReference type="GO" id="GO:0006592">
    <property type="term" value="P:ornithine biosynthetic process"/>
    <property type="evidence" value="ECO:0007669"/>
    <property type="project" value="TreeGrafter"/>
</dbReference>
<dbReference type="FunFam" id="3.10.20.340:FF:000005">
    <property type="entry name" value="Arginine biosynthesis bifunctional protein ArgJ"/>
    <property type="match status" value="1"/>
</dbReference>
<keyword evidence="7 10" id="KW-0068">Autocatalytic cleavage</keyword>
<feature type="binding site" evidence="10">
    <location>
        <position position="401"/>
    </location>
    <ligand>
        <name>substrate</name>
    </ligand>
</feature>